<dbReference type="InterPro" id="IPR011055">
    <property type="entry name" value="Dup_hybrid_motif"/>
</dbReference>
<dbReference type="KEGG" id="swo:Swol_0247"/>
<dbReference type="STRING" id="335541.Swol_0247"/>
<evidence type="ECO:0000313" key="7">
    <source>
        <dbReference type="Proteomes" id="UP000001968"/>
    </source>
</evidence>
<dbReference type="GO" id="GO:0004222">
    <property type="term" value="F:metalloendopeptidase activity"/>
    <property type="evidence" value="ECO:0007669"/>
    <property type="project" value="TreeGrafter"/>
</dbReference>
<dbReference type="AlphaFoldDB" id="Q0B0A6"/>
<feature type="coiled-coil region" evidence="2">
    <location>
        <begin position="29"/>
        <end position="112"/>
    </location>
</feature>
<dbReference type="RefSeq" id="WP_011639707.1">
    <property type="nucleotide sequence ID" value="NC_008346.1"/>
</dbReference>
<accession>Q0B0A6</accession>
<evidence type="ECO:0000256" key="3">
    <source>
        <dbReference type="SAM" id="SignalP"/>
    </source>
</evidence>
<feature type="coiled-coil region" evidence="2">
    <location>
        <begin position="159"/>
        <end position="242"/>
    </location>
</feature>
<organism evidence="6 7">
    <name type="scientific">Syntrophomonas wolfei subsp. wolfei (strain DSM 2245B / Goettingen)</name>
    <dbReference type="NCBI Taxonomy" id="335541"/>
    <lineage>
        <taxon>Bacteria</taxon>
        <taxon>Bacillati</taxon>
        <taxon>Bacillota</taxon>
        <taxon>Clostridia</taxon>
        <taxon>Eubacteriales</taxon>
        <taxon>Syntrophomonadaceae</taxon>
        <taxon>Syntrophomonas</taxon>
    </lineage>
</organism>
<feature type="signal peptide" evidence="3">
    <location>
        <begin position="1"/>
        <end position="26"/>
    </location>
</feature>
<dbReference type="Gene3D" id="2.70.70.10">
    <property type="entry name" value="Glucose Permease (Domain IIA)"/>
    <property type="match status" value="1"/>
</dbReference>
<dbReference type="Pfam" id="PF24568">
    <property type="entry name" value="CC_PcsB"/>
    <property type="match status" value="1"/>
</dbReference>
<keyword evidence="2" id="KW-0175">Coiled coil</keyword>
<evidence type="ECO:0000256" key="2">
    <source>
        <dbReference type="SAM" id="Coils"/>
    </source>
</evidence>
<proteinExistence type="predicted"/>
<dbReference type="PANTHER" id="PTHR21666">
    <property type="entry name" value="PEPTIDASE-RELATED"/>
    <property type="match status" value="1"/>
</dbReference>
<evidence type="ECO:0000259" key="4">
    <source>
        <dbReference type="Pfam" id="PF01551"/>
    </source>
</evidence>
<evidence type="ECO:0000256" key="1">
    <source>
        <dbReference type="ARBA" id="ARBA00022729"/>
    </source>
</evidence>
<dbReference type="SUPFAM" id="SSF57997">
    <property type="entry name" value="Tropomyosin"/>
    <property type="match status" value="1"/>
</dbReference>
<dbReference type="EMBL" id="CP000448">
    <property type="protein sequence ID" value="ABI67598.1"/>
    <property type="molecule type" value="Genomic_DNA"/>
</dbReference>
<dbReference type="FunFam" id="2.70.70.10:FF:000006">
    <property type="entry name" value="M23 family peptidase"/>
    <property type="match status" value="1"/>
</dbReference>
<keyword evidence="1 3" id="KW-0732">Signal</keyword>
<protein>
    <submittedName>
        <fullName evidence="6">Peptidase M23B</fullName>
    </submittedName>
</protein>
<dbReference type="PANTHER" id="PTHR21666:SF289">
    <property type="entry name" value="L-ALA--D-GLU ENDOPEPTIDASE"/>
    <property type="match status" value="1"/>
</dbReference>
<evidence type="ECO:0000313" key="6">
    <source>
        <dbReference type="EMBL" id="ABI67598.1"/>
    </source>
</evidence>
<dbReference type="InterPro" id="IPR016047">
    <property type="entry name" value="M23ase_b-sheet_dom"/>
</dbReference>
<sequence>MSKATKTLAWFLTLFLGLALIFPVSAGELEEQQKKLQDVDQQINRQKSNLDQARKKEKTIMGQLQNIEQNIIRTESEIKTLGERISFLEDNIAKTEKDIAEMEAKLAEQSDILSERMVFIYEEGDLTYLQVLLAATDINDFLTRYDMLNLIVEQDVELIDSINKQRKALNEKKELLEASRKELLNAQQSQEEKKGILGEEREQKSVVLSSVQKEKKAYQQALEELEKASREIEAMIKKLQSSGSGAQLGSGTYTWPAPSCKKITSPYGMRYHPILKTRKLHTGMDIGASQGSTIVAADSGEVIYVGWMSGYGQVTVIDHGNGMSTLYAHQSAFLVKNGAQVSKGQAIGKVGSTGWSTGPHLHFEVRVNGSPVDPAGYVK</sequence>
<feature type="domain" description="Peptidoglycan hydrolase PcsB coiled-coil" evidence="5">
    <location>
        <begin position="99"/>
        <end position="172"/>
    </location>
</feature>
<dbReference type="HOGENOM" id="CLU_029425_4_3_9"/>
<evidence type="ECO:0000259" key="5">
    <source>
        <dbReference type="Pfam" id="PF24568"/>
    </source>
</evidence>
<dbReference type="InterPro" id="IPR057309">
    <property type="entry name" value="PcsB_CC"/>
</dbReference>
<dbReference type="SUPFAM" id="SSF51261">
    <property type="entry name" value="Duplicated hybrid motif"/>
    <property type="match status" value="1"/>
</dbReference>
<name>Q0B0A6_SYNWW</name>
<dbReference type="CDD" id="cd12797">
    <property type="entry name" value="M23_peptidase"/>
    <property type="match status" value="1"/>
</dbReference>
<feature type="chain" id="PRO_5039250732" evidence="3">
    <location>
        <begin position="27"/>
        <end position="379"/>
    </location>
</feature>
<feature type="domain" description="M23ase beta-sheet core" evidence="4">
    <location>
        <begin position="280"/>
        <end position="374"/>
    </location>
</feature>
<dbReference type="OrthoDB" id="9809488at2"/>
<dbReference type="MEROPS" id="M23.009"/>
<reference evidence="7" key="1">
    <citation type="journal article" date="2010" name="Environ. Microbiol.">
        <title>The genome of Syntrophomonas wolfei: new insights into syntrophic metabolism and biohydrogen production.</title>
        <authorList>
            <person name="Sieber J.R."/>
            <person name="Sims D.R."/>
            <person name="Han C."/>
            <person name="Kim E."/>
            <person name="Lykidis A."/>
            <person name="Lapidus A.L."/>
            <person name="McDonnald E."/>
            <person name="Rohlin L."/>
            <person name="Culley D.E."/>
            <person name="Gunsalus R."/>
            <person name="McInerney M.J."/>
        </authorList>
    </citation>
    <scope>NUCLEOTIDE SEQUENCE [LARGE SCALE GENOMIC DNA]</scope>
    <source>
        <strain evidence="7">DSM 2245B / Goettingen</strain>
    </source>
</reference>
<gene>
    <name evidence="6" type="ordered locus">Swol_0247</name>
</gene>
<dbReference type="InterPro" id="IPR050570">
    <property type="entry name" value="Cell_wall_metabolism_enzyme"/>
</dbReference>
<keyword evidence="7" id="KW-1185">Reference proteome</keyword>
<dbReference type="Proteomes" id="UP000001968">
    <property type="component" value="Chromosome"/>
</dbReference>
<dbReference type="eggNOG" id="COG4942">
    <property type="taxonomic scope" value="Bacteria"/>
</dbReference>
<dbReference type="Pfam" id="PF01551">
    <property type="entry name" value="Peptidase_M23"/>
    <property type="match status" value="1"/>
</dbReference>
<dbReference type="Gene3D" id="6.10.250.3150">
    <property type="match status" value="1"/>
</dbReference>